<organism evidence="1 2">
    <name type="scientific">Alteromonas alba</name>
    <dbReference type="NCBI Taxonomy" id="2079529"/>
    <lineage>
        <taxon>Bacteria</taxon>
        <taxon>Pseudomonadati</taxon>
        <taxon>Pseudomonadota</taxon>
        <taxon>Gammaproteobacteria</taxon>
        <taxon>Alteromonadales</taxon>
        <taxon>Alteromonadaceae</taxon>
        <taxon>Alteromonas/Salinimonas group</taxon>
        <taxon>Alteromonas</taxon>
    </lineage>
</organism>
<proteinExistence type="predicted"/>
<dbReference type="OrthoDB" id="9805247at2"/>
<dbReference type="EMBL" id="PVNP01000038">
    <property type="protein sequence ID" value="PRO74729.1"/>
    <property type="molecule type" value="Genomic_DNA"/>
</dbReference>
<sequence>MKSIEAMLRHDKQRMRLLQAVQALQLPDCFIAAGFVRNMVWDALHDYPPTPLNDVDVIYYDKQQHLAPENIEKKLANTLPDVNWQVKNQAVMHHRNQDPAYQNSTDAMRYWPEKETAVGVRLNDNHHLELAAPFGVQSLLEGKLTHNPLRSKEVFRQRIASKQWLEKWPKLQIIN</sequence>
<evidence type="ECO:0000313" key="2">
    <source>
        <dbReference type="Proteomes" id="UP000238949"/>
    </source>
</evidence>
<reference evidence="2" key="1">
    <citation type="journal article" date="2020" name="Int. J. Syst. Evol. Microbiol.">
        <title>Alteromonas alba sp. nov., a marine bacterium isolated from the seawater of the West Pacific Ocean.</title>
        <authorList>
            <person name="Sun C."/>
            <person name="Wu Y.-H."/>
            <person name="Xamxidin M."/>
            <person name="Cheng H."/>
            <person name="Xu X.-W."/>
        </authorList>
    </citation>
    <scope>NUCLEOTIDE SEQUENCE [LARGE SCALE GENOMIC DNA]</scope>
    <source>
        <strain evidence="2">190</strain>
    </source>
</reference>
<dbReference type="AlphaFoldDB" id="A0A2S9VE55"/>
<dbReference type="PANTHER" id="PTHR39166:SF1">
    <property type="entry name" value="BLL1166 PROTEIN"/>
    <property type="match status" value="1"/>
</dbReference>
<dbReference type="RefSeq" id="WP_105933588.1">
    <property type="nucleotide sequence ID" value="NZ_PVNP01000038.1"/>
</dbReference>
<comment type="caution">
    <text evidence="1">The sequence shown here is derived from an EMBL/GenBank/DDBJ whole genome shotgun (WGS) entry which is preliminary data.</text>
</comment>
<gene>
    <name evidence="1" type="ORF">C6Y40_04775</name>
</gene>
<dbReference type="InterPro" id="IPR009267">
    <property type="entry name" value="NTP_transf_6"/>
</dbReference>
<dbReference type="Proteomes" id="UP000238949">
    <property type="component" value="Unassembled WGS sequence"/>
</dbReference>
<evidence type="ECO:0000313" key="1">
    <source>
        <dbReference type="EMBL" id="PRO74729.1"/>
    </source>
</evidence>
<keyword evidence="2" id="KW-1185">Reference proteome</keyword>
<accession>A0A2S9VE55</accession>
<name>A0A2S9VE55_9ALTE</name>
<dbReference type="PANTHER" id="PTHR39166">
    <property type="entry name" value="BLL1166 PROTEIN"/>
    <property type="match status" value="1"/>
</dbReference>
<protein>
    <submittedName>
        <fullName evidence="1">Nitrate reductase</fullName>
    </submittedName>
</protein>
<dbReference type="Pfam" id="PF06042">
    <property type="entry name" value="NTP_transf_6"/>
    <property type="match status" value="1"/>
</dbReference>